<keyword evidence="2" id="KW-1185">Reference proteome</keyword>
<dbReference type="EMBL" id="LQBM01000004">
    <property type="protein sequence ID" value="KUG57777.1"/>
    <property type="molecule type" value="Genomic_DNA"/>
</dbReference>
<comment type="caution">
    <text evidence="1">The sequence shown here is derived from an EMBL/GenBank/DDBJ whole genome shotgun (WGS) entry which is preliminary data.</text>
</comment>
<reference evidence="2" key="1">
    <citation type="submission" date="2015-12" db="EMBL/GenBank/DDBJ databases">
        <authorList>
            <person name="Nair G.R."/>
            <person name="Kaur G."/>
            <person name="Mayilraj S."/>
        </authorList>
    </citation>
    <scope>NUCLEOTIDE SEQUENCE [LARGE SCALE GENOMIC DNA]</scope>
    <source>
        <strain evidence="2">CD08_7</strain>
    </source>
</reference>
<evidence type="ECO:0008006" key="3">
    <source>
        <dbReference type="Google" id="ProtNLM"/>
    </source>
</evidence>
<name>A0A0W8ICV7_9MICC</name>
<gene>
    <name evidence="1" type="ORF">AVL63_04440</name>
</gene>
<proteinExistence type="predicted"/>
<protein>
    <recommendedName>
        <fullName evidence="3">Tail terminator</fullName>
    </recommendedName>
</protein>
<organism evidence="1 2">
    <name type="scientific">Nesterenkonia jeotgali</name>
    <dbReference type="NCBI Taxonomy" id="317018"/>
    <lineage>
        <taxon>Bacteria</taxon>
        <taxon>Bacillati</taxon>
        <taxon>Actinomycetota</taxon>
        <taxon>Actinomycetes</taxon>
        <taxon>Micrococcales</taxon>
        <taxon>Micrococcaceae</taxon>
        <taxon>Nesterenkonia</taxon>
    </lineage>
</organism>
<dbReference type="AlphaFoldDB" id="A0A0W8ICV7"/>
<dbReference type="STRING" id="317018.AVL63_04440"/>
<evidence type="ECO:0000313" key="1">
    <source>
        <dbReference type="EMBL" id="KUG57777.1"/>
    </source>
</evidence>
<sequence length="141" mass="15648">MSTPPEQLSIPEPERDWPLMQLALITHLNGLGVAPAGRTAPDDVHARPGFIRVRNAGAGGDDGRTDQTIIDFDCLAPDLDDVWRLARWLRLEVLSMHNRIIAGVQVDNVSTVASPAETPWSDRVFRVTYTARFQARLQPNP</sequence>
<evidence type="ECO:0000313" key="2">
    <source>
        <dbReference type="Proteomes" id="UP000054023"/>
    </source>
</evidence>
<dbReference type="Proteomes" id="UP000054023">
    <property type="component" value="Unassembled WGS sequence"/>
</dbReference>
<dbReference type="RefSeq" id="WP_058889011.1">
    <property type="nucleotide sequence ID" value="NZ_LQBM01000004.1"/>
</dbReference>
<accession>A0A0W8ICV7</accession>